<dbReference type="RefSeq" id="XP_032809345.1">
    <property type="nucleotide sequence ID" value="XM_032953454.1"/>
</dbReference>
<dbReference type="PROSITE" id="PS50222">
    <property type="entry name" value="EF_HAND_2"/>
    <property type="match status" value="1"/>
</dbReference>
<protein>
    <submittedName>
        <fullName evidence="11">Ras and EF-hand domain-containing protein</fullName>
    </submittedName>
</protein>
<accession>A0AAJ7WTG3</accession>
<dbReference type="NCBIfam" id="TIGR00231">
    <property type="entry name" value="small_GTP"/>
    <property type="match status" value="1"/>
</dbReference>
<dbReference type="InterPro" id="IPR011992">
    <property type="entry name" value="EF-hand-dom_pair"/>
</dbReference>
<dbReference type="SMART" id="SM00175">
    <property type="entry name" value="RAB"/>
    <property type="match status" value="1"/>
</dbReference>
<dbReference type="Pfam" id="PF13499">
    <property type="entry name" value="EF-hand_7"/>
    <property type="match status" value="1"/>
</dbReference>
<dbReference type="InterPro" id="IPR001806">
    <property type="entry name" value="Small_GTPase"/>
</dbReference>
<feature type="region of interest" description="Disordered" evidence="8">
    <location>
        <begin position="464"/>
        <end position="505"/>
    </location>
</feature>
<keyword evidence="3" id="KW-0547">Nucleotide-binding</keyword>
<dbReference type="SMART" id="SM00054">
    <property type="entry name" value="EFh"/>
    <property type="match status" value="2"/>
</dbReference>
<feature type="region of interest" description="Disordered" evidence="8">
    <location>
        <begin position="534"/>
        <end position="560"/>
    </location>
</feature>
<dbReference type="InterPro" id="IPR027417">
    <property type="entry name" value="P-loop_NTPase"/>
</dbReference>
<name>A0AAJ7WTG3_PETMA</name>
<evidence type="ECO:0000259" key="9">
    <source>
        <dbReference type="PROSITE" id="PS50222"/>
    </source>
</evidence>
<dbReference type="SUPFAM" id="SSF47473">
    <property type="entry name" value="EF-hand"/>
    <property type="match status" value="1"/>
</dbReference>
<reference evidence="11" key="1">
    <citation type="submission" date="2025-08" db="UniProtKB">
        <authorList>
            <consortium name="RefSeq"/>
        </authorList>
    </citation>
    <scope>IDENTIFICATION</scope>
    <source>
        <tissue evidence="11">Sperm</tissue>
    </source>
</reference>
<dbReference type="InterPro" id="IPR018247">
    <property type="entry name" value="EF_Hand_1_Ca_BS"/>
</dbReference>
<dbReference type="Pfam" id="PF00071">
    <property type="entry name" value="Ras"/>
    <property type="match status" value="1"/>
</dbReference>
<dbReference type="GO" id="GO:0005509">
    <property type="term" value="F:calcium ion binding"/>
    <property type="evidence" value="ECO:0007669"/>
    <property type="project" value="InterPro"/>
</dbReference>
<dbReference type="CDD" id="cd00051">
    <property type="entry name" value="EFh"/>
    <property type="match status" value="1"/>
</dbReference>
<dbReference type="PROSITE" id="PS51419">
    <property type="entry name" value="RAB"/>
    <property type="match status" value="1"/>
</dbReference>
<feature type="compositionally biased region" description="Low complexity" evidence="8">
    <location>
        <begin position="407"/>
        <end position="421"/>
    </location>
</feature>
<keyword evidence="5 7" id="KW-0175">Coiled coil</keyword>
<dbReference type="GO" id="GO:0005525">
    <property type="term" value="F:GTP binding"/>
    <property type="evidence" value="ECO:0007669"/>
    <property type="project" value="UniProtKB-KW"/>
</dbReference>
<sequence>MADRPSTKRSRRANGHMDTAKMGHDRIRPHHHHHDHHHEQQQQQQQPQDVDLNSLFQACDTNHSGDIDYDEFSDICNELRLQPAQTDALFRDLDADSDGAIDFREFSQGFRCIAASLGQGKGESGSPRDPCKRLERAPSCLEDPAAWDDFADTLTGLRTMSGQDNIAELYQQIVATSDADLLQSYERVVRDLLGAVERQGAETERVAAILKRSQEQVAERLGEMEDEMEQRLEAHGQKIRKEERARAEHVIGDLKRHYEGEATDLKLAIKKLKQLENIARSTDSAEDVMELKRRMGEVTLENQKLKKNLLEAQTNVLVIQSELDSLKMEMTNRTLTFEQEQMTIKELAEERIGLLRQIEVLQATNRKIQDSNDGMRSVVESSFSSQRRSASNHSTPPPHATAFQSTPLLPSQHSPRRSPQPYDSRSPRFPSPLEHEADSLALCDPMLRPRRASVCGETESLGAVSWSDSGLSTQQEDARYDADSDAGTDGEEGGARAREAAATRRRVAADVGGSFVDAGHSSDADAPELVEDPPATAKAAALSHGEWAPSAPVNRSGSNASSRRFIPAFRKRQESSQRAGAPSHSDRVYKLVLAGDAAVGKSSFLLRLCRNEFRKDTIATLGVDFQMKTLIVDGEHMTLQLWDTAGQERFRSIAKSYFRRADGVLLLYDVTCEKTFLNVRDWIDIIEDSAPKSIPVMLVGNKSDMRNMSPGADQKYVAHTFGEKLAMNYNALFCETSAKDGSNVVETVLHLAREVKKRANSSGSEPPAKGVEVDDENKKHKCCKL</sequence>
<feature type="compositionally biased region" description="Acidic residues" evidence="8">
    <location>
        <begin position="483"/>
        <end position="492"/>
    </location>
</feature>
<evidence type="ECO:0000256" key="8">
    <source>
        <dbReference type="SAM" id="MobiDB-lite"/>
    </source>
</evidence>
<dbReference type="PROSITE" id="PS51420">
    <property type="entry name" value="RHO"/>
    <property type="match status" value="1"/>
</dbReference>
<feature type="region of interest" description="Disordered" evidence="8">
    <location>
        <begin position="371"/>
        <end position="433"/>
    </location>
</feature>
<dbReference type="PROSITE" id="PS00018">
    <property type="entry name" value="EF_HAND_1"/>
    <property type="match status" value="1"/>
</dbReference>
<keyword evidence="4" id="KW-0106">Calcium</keyword>
<dbReference type="GO" id="GO:0003924">
    <property type="term" value="F:GTPase activity"/>
    <property type="evidence" value="ECO:0007669"/>
    <property type="project" value="InterPro"/>
</dbReference>
<dbReference type="AlphaFoldDB" id="A0AAJ7WTG3"/>
<evidence type="ECO:0000313" key="11">
    <source>
        <dbReference type="RefSeq" id="XP_032809345.1"/>
    </source>
</evidence>
<gene>
    <name evidence="11" type="primary">RASEF</name>
</gene>
<keyword evidence="2" id="KW-0963">Cytoplasm</keyword>
<dbReference type="CTD" id="158158"/>
<dbReference type="PANTHER" id="PTHR47977">
    <property type="entry name" value="RAS-RELATED PROTEIN RAB"/>
    <property type="match status" value="1"/>
</dbReference>
<feature type="compositionally biased region" description="Polar residues" evidence="8">
    <location>
        <begin position="466"/>
        <end position="475"/>
    </location>
</feature>
<feature type="region of interest" description="Disordered" evidence="8">
    <location>
        <begin position="756"/>
        <end position="785"/>
    </location>
</feature>
<dbReference type="SUPFAM" id="SSF52540">
    <property type="entry name" value="P-loop containing nucleoside triphosphate hydrolases"/>
    <property type="match status" value="1"/>
</dbReference>
<dbReference type="SMART" id="SM00174">
    <property type="entry name" value="RHO"/>
    <property type="match status" value="1"/>
</dbReference>
<evidence type="ECO:0000256" key="7">
    <source>
        <dbReference type="SAM" id="Coils"/>
    </source>
</evidence>
<keyword evidence="6" id="KW-0342">GTP-binding</keyword>
<keyword evidence="10" id="KW-1185">Reference proteome</keyword>
<dbReference type="KEGG" id="pmrn:116941989"/>
<comment type="subcellular location">
    <subcellularLocation>
        <location evidence="1">Cytoplasm</location>
    </subcellularLocation>
</comment>
<proteinExistence type="predicted"/>
<feature type="coiled-coil region" evidence="7">
    <location>
        <begin position="225"/>
        <end position="364"/>
    </location>
</feature>
<dbReference type="InterPro" id="IPR002048">
    <property type="entry name" value="EF_hand_dom"/>
</dbReference>
<dbReference type="Gene3D" id="1.10.238.10">
    <property type="entry name" value="EF-hand"/>
    <property type="match status" value="1"/>
</dbReference>
<dbReference type="GeneID" id="116941989"/>
<dbReference type="PRINTS" id="PR00449">
    <property type="entry name" value="RASTRNSFRMNG"/>
</dbReference>
<evidence type="ECO:0000256" key="5">
    <source>
        <dbReference type="ARBA" id="ARBA00023054"/>
    </source>
</evidence>
<dbReference type="GO" id="GO:0005737">
    <property type="term" value="C:cytoplasm"/>
    <property type="evidence" value="ECO:0007669"/>
    <property type="project" value="UniProtKB-SubCell"/>
</dbReference>
<evidence type="ECO:0000256" key="2">
    <source>
        <dbReference type="ARBA" id="ARBA00022490"/>
    </source>
</evidence>
<feature type="domain" description="EF-hand" evidence="9">
    <location>
        <begin position="81"/>
        <end position="116"/>
    </location>
</feature>
<dbReference type="FunFam" id="3.40.50.300:FF:001348">
    <property type="entry name" value="Ras and EF-hand domain-containing protein"/>
    <property type="match status" value="1"/>
</dbReference>
<feature type="compositionally biased region" description="Basic residues" evidence="8">
    <location>
        <begin position="27"/>
        <end position="36"/>
    </location>
</feature>
<organism evidence="10 11">
    <name type="scientific">Petromyzon marinus</name>
    <name type="common">Sea lamprey</name>
    <dbReference type="NCBI Taxonomy" id="7757"/>
    <lineage>
        <taxon>Eukaryota</taxon>
        <taxon>Metazoa</taxon>
        <taxon>Chordata</taxon>
        <taxon>Craniata</taxon>
        <taxon>Vertebrata</taxon>
        <taxon>Cyclostomata</taxon>
        <taxon>Hyperoartia</taxon>
        <taxon>Petromyzontiformes</taxon>
        <taxon>Petromyzontidae</taxon>
        <taxon>Petromyzon</taxon>
    </lineage>
</organism>
<dbReference type="CDD" id="cd00154">
    <property type="entry name" value="Rab"/>
    <property type="match status" value="1"/>
</dbReference>
<evidence type="ECO:0000256" key="1">
    <source>
        <dbReference type="ARBA" id="ARBA00004496"/>
    </source>
</evidence>
<feature type="region of interest" description="Disordered" evidence="8">
    <location>
        <begin position="1"/>
        <end position="48"/>
    </location>
</feature>
<evidence type="ECO:0000313" key="10">
    <source>
        <dbReference type="Proteomes" id="UP001318040"/>
    </source>
</evidence>
<dbReference type="SMART" id="SM00173">
    <property type="entry name" value="RAS"/>
    <property type="match status" value="1"/>
</dbReference>
<feature type="compositionally biased region" description="Low complexity" evidence="8">
    <location>
        <begin position="376"/>
        <end position="394"/>
    </location>
</feature>
<evidence type="ECO:0000256" key="4">
    <source>
        <dbReference type="ARBA" id="ARBA00022837"/>
    </source>
</evidence>
<dbReference type="InterPro" id="IPR050227">
    <property type="entry name" value="Rab"/>
</dbReference>
<dbReference type="InterPro" id="IPR005225">
    <property type="entry name" value="Small_GTP-bd"/>
</dbReference>
<feature type="compositionally biased region" description="Basic and acidic residues" evidence="8">
    <location>
        <begin position="493"/>
        <end position="502"/>
    </location>
</feature>
<evidence type="ECO:0000256" key="6">
    <source>
        <dbReference type="ARBA" id="ARBA00023134"/>
    </source>
</evidence>
<dbReference type="PROSITE" id="PS51421">
    <property type="entry name" value="RAS"/>
    <property type="match status" value="1"/>
</dbReference>
<dbReference type="Gene3D" id="3.40.50.300">
    <property type="entry name" value="P-loop containing nucleotide triphosphate hydrolases"/>
    <property type="match status" value="1"/>
</dbReference>
<evidence type="ECO:0000256" key="3">
    <source>
        <dbReference type="ARBA" id="ARBA00022741"/>
    </source>
</evidence>
<dbReference type="SMART" id="SM00176">
    <property type="entry name" value="RAN"/>
    <property type="match status" value="1"/>
</dbReference>
<dbReference type="Proteomes" id="UP001318040">
    <property type="component" value="Chromosome 13"/>
</dbReference>